<reference evidence="1 2" key="1">
    <citation type="submission" date="2017-02" db="EMBL/GenBank/DDBJ databases">
        <title>Genome sequence of Clostridium beijerinckii Br21.</title>
        <authorList>
            <person name="Fonseca B.C."/>
            <person name="Guazzaroni M.E."/>
            <person name="Riano-Pachon D.M."/>
            <person name="Reginatto V."/>
        </authorList>
    </citation>
    <scope>NUCLEOTIDE SEQUENCE [LARGE SCALE GENOMIC DNA]</scope>
    <source>
        <strain evidence="1 2">Br21</strain>
    </source>
</reference>
<gene>
    <name evidence="1" type="ORF">CBEIBR21_06390</name>
</gene>
<dbReference type="RefSeq" id="WP_078114965.1">
    <property type="nucleotide sequence ID" value="NZ_MWMH01000002.1"/>
</dbReference>
<dbReference type="EMBL" id="MWMH01000002">
    <property type="protein sequence ID" value="OOP74123.1"/>
    <property type="molecule type" value="Genomic_DNA"/>
</dbReference>
<dbReference type="Proteomes" id="UP000190959">
    <property type="component" value="Unassembled WGS sequence"/>
</dbReference>
<evidence type="ECO:0000313" key="2">
    <source>
        <dbReference type="Proteomes" id="UP000190959"/>
    </source>
</evidence>
<comment type="caution">
    <text evidence="1">The sequence shown here is derived from an EMBL/GenBank/DDBJ whole genome shotgun (WGS) entry which is preliminary data.</text>
</comment>
<protein>
    <submittedName>
        <fullName evidence="1">Uncharacterized protein</fullName>
    </submittedName>
</protein>
<sequence length="177" mass="21326">MERIFVNENEFSKELMEMENKICDFISKLEQGKYKVILYNNQTPILADDLGLIEYVVSDLTEESQVELKNNEVIIIHTENETIELKGRKRMSDGEIFARRYLDECDWTGSLIVKDYEMQLDFREDNFRDPKNFYKKCKDIINIRGFIGDETDPIWRMNWDSYWMTYKDGSRELWQRA</sequence>
<name>A0A1S9N9Y5_CLOBE</name>
<evidence type="ECO:0000313" key="1">
    <source>
        <dbReference type="EMBL" id="OOP74123.1"/>
    </source>
</evidence>
<accession>A0A1S9N9Y5</accession>
<dbReference type="AlphaFoldDB" id="A0A1S9N9Y5"/>
<proteinExistence type="predicted"/>
<organism evidence="1 2">
    <name type="scientific">Clostridium beijerinckii</name>
    <name type="common">Clostridium MP</name>
    <dbReference type="NCBI Taxonomy" id="1520"/>
    <lineage>
        <taxon>Bacteria</taxon>
        <taxon>Bacillati</taxon>
        <taxon>Bacillota</taxon>
        <taxon>Clostridia</taxon>
        <taxon>Eubacteriales</taxon>
        <taxon>Clostridiaceae</taxon>
        <taxon>Clostridium</taxon>
    </lineage>
</organism>